<feature type="signal peptide" evidence="1">
    <location>
        <begin position="1"/>
        <end position="26"/>
    </location>
</feature>
<sequence length="98" mass="11011">MRDRRRRPLAVIAAVVALVAADVGYASPPDPRCTCRNRDGSKYELGQIACLRVGGISYLARCEMNLNVTTWKKLRDGCPTANNQTLWLRVDKDIAMRF</sequence>
<dbReference type="PATRIC" id="fig|106592.7.peg.359"/>
<dbReference type="OrthoDB" id="8021248at2"/>
<dbReference type="Proteomes" id="UP000037425">
    <property type="component" value="Unassembled WGS sequence"/>
</dbReference>
<name>A0A0L8C5V5_ENSAD</name>
<gene>
    <name evidence="2" type="ORF">AC244_01690</name>
</gene>
<keyword evidence="2" id="KW-0812">Transmembrane</keyword>
<reference evidence="3" key="1">
    <citation type="submission" date="2015-07" db="EMBL/GenBank/DDBJ databases">
        <title>Whole genome sequence of an Ensifer adhaerens strain isolated from a cave pool in the Wind Cave National Park.</title>
        <authorList>
            <person name="Eng W.W.H."/>
            <person name="Gan H.M."/>
            <person name="Barton H.A."/>
            <person name="Savka M.A."/>
        </authorList>
    </citation>
    <scope>NUCLEOTIDE SEQUENCE [LARGE SCALE GENOMIC DNA]</scope>
    <source>
        <strain evidence="3">SD006</strain>
    </source>
</reference>
<evidence type="ECO:0000313" key="2">
    <source>
        <dbReference type="EMBL" id="KOF22285.1"/>
    </source>
</evidence>
<evidence type="ECO:0000313" key="3">
    <source>
        <dbReference type="Proteomes" id="UP000037425"/>
    </source>
</evidence>
<comment type="caution">
    <text evidence="2">The sequence shown here is derived from an EMBL/GenBank/DDBJ whole genome shotgun (WGS) entry which is preliminary data.</text>
</comment>
<accession>A0A0L8C5V5</accession>
<protein>
    <submittedName>
        <fullName evidence="2">Transmembrane protein</fullName>
    </submittedName>
</protein>
<dbReference type="EMBL" id="LGAP01000001">
    <property type="protein sequence ID" value="KOF22285.1"/>
    <property type="molecule type" value="Genomic_DNA"/>
</dbReference>
<keyword evidence="1" id="KW-0732">Signal</keyword>
<keyword evidence="2" id="KW-0472">Membrane</keyword>
<dbReference type="AlphaFoldDB" id="A0A0L8C5V5"/>
<organism evidence="2 3">
    <name type="scientific">Ensifer adhaerens</name>
    <name type="common">Sinorhizobium morelense</name>
    <dbReference type="NCBI Taxonomy" id="106592"/>
    <lineage>
        <taxon>Bacteria</taxon>
        <taxon>Pseudomonadati</taxon>
        <taxon>Pseudomonadota</taxon>
        <taxon>Alphaproteobacteria</taxon>
        <taxon>Hyphomicrobiales</taxon>
        <taxon>Rhizobiaceae</taxon>
        <taxon>Sinorhizobium/Ensifer group</taxon>
        <taxon>Ensifer</taxon>
    </lineage>
</organism>
<feature type="chain" id="PRO_5005581526" evidence="1">
    <location>
        <begin position="27"/>
        <end position="98"/>
    </location>
</feature>
<evidence type="ECO:0000256" key="1">
    <source>
        <dbReference type="SAM" id="SignalP"/>
    </source>
</evidence>
<proteinExistence type="predicted"/>
<dbReference type="RefSeq" id="WP_053247103.1">
    <property type="nucleotide sequence ID" value="NZ_LGAP01000001.1"/>
</dbReference>